<name>A0A7W8GEQ6_9DEIO</name>
<dbReference type="RefSeq" id="WP_184027731.1">
    <property type="nucleotide sequence ID" value="NZ_JACHFN010000005.1"/>
</dbReference>
<dbReference type="EMBL" id="JACHFN010000005">
    <property type="protein sequence ID" value="MBB5234195.1"/>
    <property type="molecule type" value="Genomic_DNA"/>
</dbReference>
<comment type="caution">
    <text evidence="1">The sequence shown here is derived from an EMBL/GenBank/DDBJ whole genome shotgun (WGS) entry which is preliminary data.</text>
</comment>
<gene>
    <name evidence="1" type="ORF">HNQ09_001633</name>
</gene>
<evidence type="ECO:0000313" key="1">
    <source>
        <dbReference type="EMBL" id="MBB5234195.1"/>
    </source>
</evidence>
<organism evidence="1 2">
    <name type="scientific">Deinococcus budaensis</name>
    <dbReference type="NCBI Taxonomy" id="1665626"/>
    <lineage>
        <taxon>Bacteria</taxon>
        <taxon>Thermotogati</taxon>
        <taxon>Deinococcota</taxon>
        <taxon>Deinococci</taxon>
        <taxon>Deinococcales</taxon>
        <taxon>Deinococcaceae</taxon>
        <taxon>Deinococcus</taxon>
    </lineage>
</organism>
<dbReference type="AlphaFoldDB" id="A0A7W8GEQ6"/>
<keyword evidence="2" id="KW-1185">Reference proteome</keyword>
<evidence type="ECO:0000313" key="2">
    <source>
        <dbReference type="Proteomes" id="UP000525389"/>
    </source>
</evidence>
<dbReference type="Proteomes" id="UP000525389">
    <property type="component" value="Unassembled WGS sequence"/>
</dbReference>
<proteinExistence type="predicted"/>
<accession>A0A7W8GEQ6</accession>
<reference evidence="1 2" key="1">
    <citation type="submission" date="2020-08" db="EMBL/GenBank/DDBJ databases">
        <title>Genomic Encyclopedia of Type Strains, Phase IV (KMG-IV): sequencing the most valuable type-strain genomes for metagenomic binning, comparative biology and taxonomic classification.</title>
        <authorList>
            <person name="Goeker M."/>
        </authorList>
    </citation>
    <scope>NUCLEOTIDE SEQUENCE [LARGE SCALE GENOMIC DNA]</scope>
    <source>
        <strain evidence="1 2">DSM 101791</strain>
    </source>
</reference>
<protein>
    <submittedName>
        <fullName evidence="1">Uncharacterized protein</fullName>
    </submittedName>
</protein>
<sequence length="196" mass="22006">MAPRGNPLLSKLARLRAALRTDRVLSAAQLKRYFDLDLGQLQGLREFICFSAVVQPIFRTQTSRQLIWFVTSAPRLPRRLSPERIGHLCGTAELRLRLGYPPEQWHSDAAALGKLNKPDAVLTLGPHLVAIEFDTGSYRGRVVRQKREAFSGKYAGLVWGVTSRVRSRNLVETLAPHGVQVLHVNWWDGTGADLNF</sequence>